<dbReference type="PANTHER" id="PTHR36508">
    <property type="entry name" value="PROTEIN SLYX"/>
    <property type="match status" value="1"/>
</dbReference>
<organism evidence="2 3">
    <name type="scientific">Leptothrix discophora</name>
    <dbReference type="NCBI Taxonomy" id="89"/>
    <lineage>
        <taxon>Bacteria</taxon>
        <taxon>Pseudomonadati</taxon>
        <taxon>Pseudomonadota</taxon>
        <taxon>Betaproteobacteria</taxon>
        <taxon>Burkholderiales</taxon>
        <taxon>Sphaerotilaceae</taxon>
        <taxon>Leptothrix</taxon>
    </lineage>
</organism>
<comment type="caution">
    <text evidence="2">The sequence shown here is derived from an EMBL/GenBank/DDBJ whole genome shotgun (WGS) entry which is preliminary data.</text>
</comment>
<sequence>MTTEPFDRIDQRLTDLEVKLSYTEDLVEQLDAVVIEQARRIDLLVRELTRLRQQAEDSSGTPGARSLRDELPPHY</sequence>
<name>A0ABT9G7A5_LEPDI</name>
<evidence type="ECO:0000256" key="1">
    <source>
        <dbReference type="SAM" id="MobiDB-lite"/>
    </source>
</evidence>
<accession>A0ABT9G7A5</accession>
<proteinExistence type="predicted"/>
<dbReference type="PANTHER" id="PTHR36508:SF1">
    <property type="entry name" value="PROTEIN SLYX"/>
    <property type="match status" value="1"/>
</dbReference>
<dbReference type="Proteomes" id="UP001235760">
    <property type="component" value="Unassembled WGS sequence"/>
</dbReference>
<evidence type="ECO:0000313" key="3">
    <source>
        <dbReference type="Proteomes" id="UP001235760"/>
    </source>
</evidence>
<protein>
    <submittedName>
        <fullName evidence="2">SlyX family protein</fullName>
    </submittedName>
</protein>
<evidence type="ECO:0000313" key="2">
    <source>
        <dbReference type="EMBL" id="MDP4302368.1"/>
    </source>
</evidence>
<dbReference type="InterPro" id="IPR007236">
    <property type="entry name" value="SlyX"/>
</dbReference>
<dbReference type="Gene3D" id="1.20.5.300">
    <property type="match status" value="1"/>
</dbReference>
<reference evidence="2 3" key="1">
    <citation type="submission" date="2023-08" db="EMBL/GenBank/DDBJ databases">
        <authorList>
            <person name="Roldan D.M."/>
            <person name="Menes R.J."/>
        </authorList>
    </citation>
    <scope>NUCLEOTIDE SEQUENCE [LARGE SCALE GENOMIC DNA]</scope>
    <source>
        <strain evidence="2 3">CCM 2812</strain>
    </source>
</reference>
<feature type="compositionally biased region" description="Basic and acidic residues" evidence="1">
    <location>
        <begin position="66"/>
        <end position="75"/>
    </location>
</feature>
<dbReference type="EMBL" id="JAUZEE010000011">
    <property type="protein sequence ID" value="MDP4302368.1"/>
    <property type="molecule type" value="Genomic_DNA"/>
</dbReference>
<feature type="region of interest" description="Disordered" evidence="1">
    <location>
        <begin position="52"/>
        <end position="75"/>
    </location>
</feature>
<dbReference type="RefSeq" id="WP_305750909.1">
    <property type="nucleotide sequence ID" value="NZ_JAUZEE010000011.1"/>
</dbReference>
<gene>
    <name evidence="2" type="ORF">Q8X39_17155</name>
</gene>
<dbReference type="Pfam" id="PF04102">
    <property type="entry name" value="SlyX"/>
    <property type="match status" value="1"/>
</dbReference>
<keyword evidence="3" id="KW-1185">Reference proteome</keyword>